<dbReference type="InterPro" id="IPR052022">
    <property type="entry name" value="26kDa_periplasmic_antigen"/>
</dbReference>
<evidence type="ECO:0008006" key="3">
    <source>
        <dbReference type="Google" id="ProtNLM"/>
    </source>
</evidence>
<proteinExistence type="predicted"/>
<dbReference type="AlphaFoldDB" id="A0A1G2T8K4"/>
<dbReference type="PANTHER" id="PTHR34387:SF2">
    <property type="entry name" value="SLR1258 PROTEIN"/>
    <property type="match status" value="1"/>
</dbReference>
<dbReference type="InterPro" id="IPR007497">
    <property type="entry name" value="SIMPL/DUF541"/>
</dbReference>
<protein>
    <recommendedName>
        <fullName evidence="3">26 kDa periplasmic immunogenic protein</fullName>
    </recommendedName>
</protein>
<name>A0A1G2T8K4_9BACT</name>
<dbReference type="PANTHER" id="PTHR34387">
    <property type="entry name" value="SLR1258 PROTEIN"/>
    <property type="match status" value="1"/>
</dbReference>
<evidence type="ECO:0000313" key="1">
    <source>
        <dbReference type="EMBL" id="OHA93617.1"/>
    </source>
</evidence>
<sequence>MDQFLNNTAISPEKKKLFKAMFAVFVLLAVFLGVESISALKEYSHIGRGVYPSNVIAVTGTGEILAIPDTGSFSFSVVEEAKGVQDAQTKASKKINTIILALKDMGVSEKDIKTTSYNSYPKYEYRGTVCTQSYPSYCPPSKQVLIGYEVSQSVSVKIRKIEDSGAILTKVGDLGVSNISGLDFVIDEVEKVQAEARDKAIALAKAKAKVLSKSLGIKLKRIVNFYEQGNGSPIYYGMEARGMGGDIMPSTPPQIPVGENKVVSNVTITYEIE</sequence>
<dbReference type="Proteomes" id="UP000179264">
    <property type="component" value="Unassembled WGS sequence"/>
</dbReference>
<evidence type="ECO:0000313" key="2">
    <source>
        <dbReference type="Proteomes" id="UP000179264"/>
    </source>
</evidence>
<dbReference type="EMBL" id="MHVL01000016">
    <property type="protein sequence ID" value="OHA93617.1"/>
    <property type="molecule type" value="Genomic_DNA"/>
</dbReference>
<gene>
    <name evidence="1" type="ORF">A2W58_01680</name>
</gene>
<dbReference type="Pfam" id="PF04402">
    <property type="entry name" value="SIMPL"/>
    <property type="match status" value="1"/>
</dbReference>
<organism evidence="1 2">
    <name type="scientific">Candidatus Zambryskibacteria bacterium RIFCSPHIGHO2_02_38_10.5</name>
    <dbReference type="NCBI Taxonomy" id="1802742"/>
    <lineage>
        <taxon>Bacteria</taxon>
        <taxon>Candidatus Zambryskiibacteriota</taxon>
    </lineage>
</organism>
<comment type="caution">
    <text evidence="1">The sequence shown here is derived from an EMBL/GenBank/DDBJ whole genome shotgun (WGS) entry which is preliminary data.</text>
</comment>
<reference evidence="1 2" key="1">
    <citation type="journal article" date="2016" name="Nat. Commun.">
        <title>Thousands of microbial genomes shed light on interconnected biogeochemical processes in an aquifer system.</title>
        <authorList>
            <person name="Anantharaman K."/>
            <person name="Brown C.T."/>
            <person name="Hug L.A."/>
            <person name="Sharon I."/>
            <person name="Castelle C.J."/>
            <person name="Probst A.J."/>
            <person name="Thomas B.C."/>
            <person name="Singh A."/>
            <person name="Wilkins M.J."/>
            <person name="Karaoz U."/>
            <person name="Brodie E.L."/>
            <person name="Williams K.H."/>
            <person name="Hubbard S.S."/>
            <person name="Banfield J.F."/>
        </authorList>
    </citation>
    <scope>NUCLEOTIDE SEQUENCE [LARGE SCALE GENOMIC DNA]</scope>
</reference>
<dbReference type="Gene3D" id="3.30.70.2970">
    <property type="entry name" value="Protein of unknown function (DUF541), domain 2"/>
    <property type="match status" value="1"/>
</dbReference>
<accession>A0A1G2T8K4</accession>
<dbReference type="Gene3D" id="3.30.110.170">
    <property type="entry name" value="Protein of unknown function (DUF541), domain 1"/>
    <property type="match status" value="1"/>
</dbReference>
<dbReference type="GO" id="GO:0006974">
    <property type="term" value="P:DNA damage response"/>
    <property type="evidence" value="ECO:0007669"/>
    <property type="project" value="TreeGrafter"/>
</dbReference>